<evidence type="ECO:0000313" key="2">
    <source>
        <dbReference type="WBParaSite" id="nRc.2.0.1.t21020-RA"/>
    </source>
</evidence>
<accession>A0A915J4F9</accession>
<proteinExistence type="predicted"/>
<dbReference type="Proteomes" id="UP000887565">
    <property type="component" value="Unplaced"/>
</dbReference>
<sequence length="225" mass="25681">MFINFYDLKFFVAGNLISKRSASIQMDGADEKESSSIGHFQCVHCATPRGVLKKDNMQTAMDQLFEIRGSHFPYTVIHPNCSNPKNIESSIPYRETCKFPFCYQITFNDKEGKPLMIRGCAETFMATGNLKRSTSDFHCRRIHETLDIRECYCRNSPACFSWASLKIISLGHSVRNGLEYDEFQQQSSNFFVAMTKAELILLTTYNNKMTTISSSVIIVHAKLLH</sequence>
<reference evidence="2" key="1">
    <citation type="submission" date="2022-11" db="UniProtKB">
        <authorList>
            <consortium name="WormBaseParasite"/>
        </authorList>
    </citation>
    <scope>IDENTIFICATION</scope>
</reference>
<protein>
    <submittedName>
        <fullName evidence="2">Uncharacterized protein</fullName>
    </submittedName>
</protein>
<dbReference type="AlphaFoldDB" id="A0A915J4F9"/>
<keyword evidence="1" id="KW-1185">Reference proteome</keyword>
<organism evidence="1 2">
    <name type="scientific">Romanomermis culicivorax</name>
    <name type="common">Nematode worm</name>
    <dbReference type="NCBI Taxonomy" id="13658"/>
    <lineage>
        <taxon>Eukaryota</taxon>
        <taxon>Metazoa</taxon>
        <taxon>Ecdysozoa</taxon>
        <taxon>Nematoda</taxon>
        <taxon>Enoplea</taxon>
        <taxon>Dorylaimia</taxon>
        <taxon>Mermithida</taxon>
        <taxon>Mermithoidea</taxon>
        <taxon>Mermithidae</taxon>
        <taxon>Romanomermis</taxon>
    </lineage>
</organism>
<name>A0A915J4F9_ROMCU</name>
<evidence type="ECO:0000313" key="1">
    <source>
        <dbReference type="Proteomes" id="UP000887565"/>
    </source>
</evidence>
<dbReference type="WBParaSite" id="nRc.2.0.1.t21020-RA">
    <property type="protein sequence ID" value="nRc.2.0.1.t21020-RA"/>
    <property type="gene ID" value="nRc.2.0.1.g21020"/>
</dbReference>